<sequence>MTARPRTRLDRVRASLGIAQLALQQIEDDLTAGDIDAPELAAILRELQEDIDVPGGLFPTLAQLVSTAARRAEQLEPYRDGVASRSLHEVAALITDNAGQRMTWAARALEPQGDDT</sequence>
<evidence type="ECO:0000313" key="1">
    <source>
        <dbReference type="EMBL" id="GGU60904.1"/>
    </source>
</evidence>
<reference evidence="1" key="1">
    <citation type="journal article" date="2014" name="Int. J. Syst. Evol. Microbiol.">
        <title>Complete genome sequence of Corynebacterium casei LMG S-19264T (=DSM 44701T), isolated from a smear-ripened cheese.</title>
        <authorList>
            <consortium name="US DOE Joint Genome Institute (JGI-PGF)"/>
            <person name="Walter F."/>
            <person name="Albersmeier A."/>
            <person name="Kalinowski J."/>
            <person name="Ruckert C."/>
        </authorList>
    </citation>
    <scope>NUCLEOTIDE SEQUENCE</scope>
    <source>
        <strain evidence="1">JCM 4391</strain>
    </source>
</reference>
<proteinExistence type="predicted"/>
<accession>A0A918I3J8</accession>
<name>A0A918I3J8_9ACTN</name>
<organism evidence="1 2">
    <name type="scientific">Streptomyces lavendofoliae</name>
    <dbReference type="NCBI Taxonomy" id="67314"/>
    <lineage>
        <taxon>Bacteria</taxon>
        <taxon>Bacillati</taxon>
        <taxon>Actinomycetota</taxon>
        <taxon>Actinomycetes</taxon>
        <taxon>Kitasatosporales</taxon>
        <taxon>Streptomycetaceae</taxon>
        <taxon>Streptomyces</taxon>
    </lineage>
</organism>
<protein>
    <submittedName>
        <fullName evidence="1">Uncharacterized protein</fullName>
    </submittedName>
</protein>
<evidence type="ECO:0000313" key="2">
    <source>
        <dbReference type="Proteomes" id="UP000636661"/>
    </source>
</evidence>
<dbReference type="AlphaFoldDB" id="A0A918I3J8"/>
<gene>
    <name evidence="1" type="ORF">GCM10010274_57120</name>
</gene>
<dbReference type="RefSeq" id="WP_189554171.1">
    <property type="nucleotide sequence ID" value="NZ_BMTP01000019.1"/>
</dbReference>
<dbReference type="EMBL" id="BMTP01000019">
    <property type="protein sequence ID" value="GGU60904.1"/>
    <property type="molecule type" value="Genomic_DNA"/>
</dbReference>
<keyword evidence="2" id="KW-1185">Reference proteome</keyword>
<dbReference type="Proteomes" id="UP000636661">
    <property type="component" value="Unassembled WGS sequence"/>
</dbReference>
<reference evidence="1" key="2">
    <citation type="submission" date="2020-09" db="EMBL/GenBank/DDBJ databases">
        <authorList>
            <person name="Sun Q."/>
            <person name="Ohkuma M."/>
        </authorList>
    </citation>
    <scope>NUCLEOTIDE SEQUENCE</scope>
    <source>
        <strain evidence="1">JCM 4391</strain>
    </source>
</reference>
<comment type="caution">
    <text evidence="1">The sequence shown here is derived from an EMBL/GenBank/DDBJ whole genome shotgun (WGS) entry which is preliminary data.</text>
</comment>